<proteinExistence type="predicted"/>
<dbReference type="Proteomes" id="UP001501612">
    <property type="component" value="Unassembled WGS sequence"/>
</dbReference>
<organism evidence="1 2">
    <name type="scientific">Nocardioides lentus</name>
    <dbReference type="NCBI Taxonomy" id="338077"/>
    <lineage>
        <taxon>Bacteria</taxon>
        <taxon>Bacillati</taxon>
        <taxon>Actinomycetota</taxon>
        <taxon>Actinomycetes</taxon>
        <taxon>Propionibacteriales</taxon>
        <taxon>Nocardioidaceae</taxon>
        <taxon>Nocardioides</taxon>
    </lineage>
</organism>
<comment type="caution">
    <text evidence="1">The sequence shown here is derived from an EMBL/GenBank/DDBJ whole genome shotgun (WGS) entry which is preliminary data.</text>
</comment>
<dbReference type="Pfam" id="PF10698">
    <property type="entry name" value="DUF2505"/>
    <property type="match status" value="1"/>
</dbReference>
<keyword evidence="2" id="KW-1185">Reference proteome</keyword>
<evidence type="ECO:0000313" key="2">
    <source>
        <dbReference type="Proteomes" id="UP001501612"/>
    </source>
</evidence>
<dbReference type="InterPro" id="IPR023393">
    <property type="entry name" value="START-like_dom_sf"/>
</dbReference>
<dbReference type="InterPro" id="IPR019639">
    <property type="entry name" value="DUF2505"/>
</dbReference>
<dbReference type="RefSeq" id="WP_344006740.1">
    <property type="nucleotide sequence ID" value="NZ_BAAAMY010000004.1"/>
</dbReference>
<dbReference type="SUPFAM" id="SSF55961">
    <property type="entry name" value="Bet v1-like"/>
    <property type="match status" value="1"/>
</dbReference>
<accession>A0ABP5AS07</accession>
<dbReference type="EMBL" id="BAAAMY010000004">
    <property type="protein sequence ID" value="GAA1918793.1"/>
    <property type="molecule type" value="Genomic_DNA"/>
</dbReference>
<reference evidence="2" key="1">
    <citation type="journal article" date="2019" name="Int. J. Syst. Evol. Microbiol.">
        <title>The Global Catalogue of Microorganisms (GCM) 10K type strain sequencing project: providing services to taxonomists for standard genome sequencing and annotation.</title>
        <authorList>
            <consortium name="The Broad Institute Genomics Platform"/>
            <consortium name="The Broad Institute Genome Sequencing Center for Infectious Disease"/>
            <person name="Wu L."/>
            <person name="Ma J."/>
        </authorList>
    </citation>
    <scope>NUCLEOTIDE SEQUENCE [LARGE SCALE GENOMIC DNA]</scope>
    <source>
        <strain evidence="2">JCM 14046</strain>
    </source>
</reference>
<evidence type="ECO:0000313" key="1">
    <source>
        <dbReference type="EMBL" id="GAA1918793.1"/>
    </source>
</evidence>
<dbReference type="Gene3D" id="3.30.530.20">
    <property type="match status" value="1"/>
</dbReference>
<sequence length="156" mass="16994">MATRLTHDMPYDATPEQVSAMLDDVAFREAVCDRQGATHHEVSIDGDDVRVEFGRRTRGLPGYATKIVGDEVTIVQTETWTSPTHADIRLEIPGKPGDVSGTIDLAEADGGGCVETVVFDIRVKVPVVGGKIEGLLKDMIRDGLRKEHEVGRERLG</sequence>
<gene>
    <name evidence="1" type="ORF">GCM10009737_20330</name>
</gene>
<name>A0ABP5AS07_9ACTN</name>
<protein>
    <submittedName>
        <fullName evidence="1">DUF2505 domain-containing protein</fullName>
    </submittedName>
</protein>